<dbReference type="Pfam" id="PF06390">
    <property type="entry name" value="NESP55"/>
    <property type="match status" value="1"/>
</dbReference>
<proteinExistence type="predicted"/>
<dbReference type="GeneID" id="116535786"/>
<sequence length="253" mass="28899">MDRRSRAQQWRRARQNYNDLCPPIGRRAATALLWLSCSIALLRALATSNARAQQRAAAQQRRSFLNAHHRSGAQVFPESPESESDHEHEEADLELSLPECLEYEEEFDYETESETESEIESETDFETEPETAPATEPETEPEDERGPVVPKQSTFGQSLAESQSLTQRLHALKLRSPDASPSRAQPSTQEPQSPREGEELKPEDKDPRDPEESEGPKEEKKQRRRCKPKKKPTRREESPESPSKKGPIPIRRH</sequence>
<protein>
    <submittedName>
        <fullName evidence="3 4">Neuroendocrine secretory protein 55</fullName>
    </submittedName>
</protein>
<gene>
    <name evidence="3 4" type="primary">LOC116535786</name>
</gene>
<dbReference type="RefSeq" id="XP_032113067.1">
    <property type="nucleotide sequence ID" value="XM_032257176.1"/>
</dbReference>
<evidence type="ECO:0000313" key="4">
    <source>
        <dbReference type="RefSeq" id="XP_032113068.1"/>
    </source>
</evidence>
<dbReference type="RefSeq" id="XP_032113068.1">
    <property type="nucleotide sequence ID" value="XM_032257177.1"/>
</dbReference>
<feature type="compositionally biased region" description="Acidic residues" evidence="1">
    <location>
        <begin position="101"/>
        <end position="129"/>
    </location>
</feature>
<accession>A0A6J3G4N7</accession>
<reference evidence="3 4" key="1">
    <citation type="submission" date="2025-04" db="UniProtKB">
        <authorList>
            <consortium name="RefSeq"/>
        </authorList>
    </citation>
    <scope>IDENTIFICATION</scope>
    <source>
        <tissue evidence="3 4">Blood</tissue>
    </source>
</reference>
<name>A0A6J3G4N7_SAPAP</name>
<evidence type="ECO:0000256" key="1">
    <source>
        <dbReference type="SAM" id="MobiDB-lite"/>
    </source>
</evidence>
<evidence type="ECO:0000313" key="2">
    <source>
        <dbReference type="Proteomes" id="UP000504640"/>
    </source>
</evidence>
<feature type="region of interest" description="Disordered" evidence="1">
    <location>
        <begin position="70"/>
        <end position="253"/>
    </location>
</feature>
<dbReference type="Proteomes" id="UP000504640">
    <property type="component" value="Unplaced"/>
</dbReference>
<dbReference type="AlphaFoldDB" id="A0A6J3G4N7"/>
<feature type="compositionally biased region" description="Basic residues" evidence="1">
    <location>
        <begin position="222"/>
        <end position="233"/>
    </location>
</feature>
<keyword evidence="2" id="KW-1185">Reference proteome</keyword>
<feature type="compositionally biased region" description="Basic and acidic residues" evidence="1">
    <location>
        <begin position="193"/>
        <end position="221"/>
    </location>
</feature>
<dbReference type="InterPro" id="IPR009434">
    <property type="entry name" value="NESP55"/>
</dbReference>
<feature type="compositionally biased region" description="Polar residues" evidence="1">
    <location>
        <begin position="151"/>
        <end position="167"/>
    </location>
</feature>
<organism evidence="2 4">
    <name type="scientific">Sapajus apella</name>
    <name type="common">Brown-capped capuchin</name>
    <name type="synonym">Cebus apella</name>
    <dbReference type="NCBI Taxonomy" id="9515"/>
    <lineage>
        <taxon>Eukaryota</taxon>
        <taxon>Metazoa</taxon>
        <taxon>Chordata</taxon>
        <taxon>Craniata</taxon>
        <taxon>Vertebrata</taxon>
        <taxon>Euteleostomi</taxon>
        <taxon>Mammalia</taxon>
        <taxon>Eutheria</taxon>
        <taxon>Euarchontoglires</taxon>
        <taxon>Primates</taxon>
        <taxon>Haplorrhini</taxon>
        <taxon>Platyrrhini</taxon>
        <taxon>Cebidae</taxon>
        <taxon>Cebinae</taxon>
        <taxon>Sapajus</taxon>
    </lineage>
</organism>
<feature type="compositionally biased region" description="Polar residues" evidence="1">
    <location>
        <begin position="182"/>
        <end position="192"/>
    </location>
</feature>
<evidence type="ECO:0000313" key="3">
    <source>
        <dbReference type="RefSeq" id="XP_032113067.1"/>
    </source>
</evidence>
<dbReference type="GO" id="GO:0071107">
    <property type="term" value="P:response to parathyroid hormone"/>
    <property type="evidence" value="ECO:0007669"/>
    <property type="project" value="InterPro"/>
</dbReference>